<comment type="function">
    <text evidence="6">Part of a membrane-bound complex that couples electron transfer with translocation of ions across the membrane.</text>
</comment>
<keyword evidence="6 7" id="KW-0812">Transmembrane</keyword>
<feature type="transmembrane region" description="Helical" evidence="7">
    <location>
        <begin position="12"/>
        <end position="33"/>
    </location>
</feature>
<dbReference type="PIRSF" id="PIRSF006091">
    <property type="entry name" value="E_trnsport_RnfG"/>
    <property type="match status" value="1"/>
</dbReference>
<dbReference type="Pfam" id="PF04205">
    <property type="entry name" value="FMN_bind"/>
    <property type="match status" value="1"/>
</dbReference>
<keyword evidence="4 6" id="KW-0288">FMN</keyword>
<evidence type="ECO:0000256" key="5">
    <source>
        <dbReference type="ARBA" id="ARBA00022982"/>
    </source>
</evidence>
<dbReference type="RefSeq" id="WP_379787782.1">
    <property type="nucleotide sequence ID" value="NZ_JBHSHL010000014.1"/>
</dbReference>
<keyword evidence="6" id="KW-1003">Cell membrane</keyword>
<proteinExistence type="inferred from homology"/>
<dbReference type="SMART" id="SM00900">
    <property type="entry name" value="FMN_bind"/>
    <property type="match status" value="1"/>
</dbReference>
<keyword evidence="5 6" id="KW-0249">Electron transport</keyword>
<keyword evidence="2 6" id="KW-0597">Phosphoprotein</keyword>
<comment type="similarity">
    <text evidence="6">Belongs to the RnfG family.</text>
</comment>
<evidence type="ECO:0000256" key="1">
    <source>
        <dbReference type="ARBA" id="ARBA00022448"/>
    </source>
</evidence>
<evidence type="ECO:0000313" key="9">
    <source>
        <dbReference type="EMBL" id="MFC4804276.1"/>
    </source>
</evidence>
<protein>
    <recommendedName>
        <fullName evidence="6">Ion-translocating oxidoreductase complex subunit G</fullName>
        <ecNumber evidence="6">7.-.-.-</ecNumber>
    </recommendedName>
    <alternativeName>
        <fullName evidence="6">Rnf electron transport complex subunit G</fullName>
    </alternativeName>
</protein>
<evidence type="ECO:0000256" key="7">
    <source>
        <dbReference type="SAM" id="Phobius"/>
    </source>
</evidence>
<evidence type="ECO:0000256" key="4">
    <source>
        <dbReference type="ARBA" id="ARBA00022643"/>
    </source>
</evidence>
<name>A0ABV9QNL4_9FIRM</name>
<dbReference type="EMBL" id="JBHSHL010000014">
    <property type="protein sequence ID" value="MFC4804276.1"/>
    <property type="molecule type" value="Genomic_DNA"/>
</dbReference>
<feature type="modified residue" description="FMN phosphoryl threonine" evidence="6">
    <location>
        <position position="175"/>
    </location>
</feature>
<comment type="subunit">
    <text evidence="6">The complex is composed of six subunits: RnfA, RnfB, RnfC, RnfD, RnfE and RnfG.</text>
</comment>
<comment type="cofactor">
    <cofactor evidence="6">
        <name>FMN</name>
        <dbReference type="ChEBI" id="CHEBI:58210"/>
    </cofactor>
</comment>
<accession>A0ABV9QNL4</accession>
<dbReference type="PANTHER" id="PTHR36118:SF1">
    <property type="entry name" value="ION-TRANSLOCATING OXIDOREDUCTASE COMPLEX SUBUNIT G"/>
    <property type="match status" value="1"/>
</dbReference>
<evidence type="ECO:0000256" key="2">
    <source>
        <dbReference type="ARBA" id="ARBA00022553"/>
    </source>
</evidence>
<keyword evidence="3 6" id="KW-0285">Flavoprotein</keyword>
<dbReference type="EC" id="7.-.-.-" evidence="6"/>
<comment type="subcellular location">
    <subcellularLocation>
        <location evidence="6">Cell membrane</location>
        <topology evidence="6">Single-pass membrane protein</topology>
    </subcellularLocation>
</comment>
<gene>
    <name evidence="6" type="primary">rnfG</name>
    <name evidence="9" type="ORF">ACFO4R_04195</name>
</gene>
<keyword evidence="10" id="KW-1185">Reference proteome</keyword>
<dbReference type="PANTHER" id="PTHR36118">
    <property type="entry name" value="ION-TRANSLOCATING OXIDOREDUCTASE COMPLEX SUBUNIT G"/>
    <property type="match status" value="1"/>
</dbReference>
<keyword evidence="6 7" id="KW-1133">Transmembrane helix</keyword>
<evidence type="ECO:0000256" key="3">
    <source>
        <dbReference type="ARBA" id="ARBA00022630"/>
    </source>
</evidence>
<comment type="caution">
    <text evidence="9">The sequence shown here is derived from an EMBL/GenBank/DDBJ whole genome shotgun (WGS) entry which is preliminary data.</text>
</comment>
<evidence type="ECO:0000313" key="10">
    <source>
        <dbReference type="Proteomes" id="UP001595916"/>
    </source>
</evidence>
<evidence type="ECO:0000259" key="8">
    <source>
        <dbReference type="SMART" id="SM00900"/>
    </source>
</evidence>
<keyword evidence="6 7" id="KW-0472">Membrane</keyword>
<evidence type="ECO:0000256" key="6">
    <source>
        <dbReference type="HAMAP-Rule" id="MF_00479"/>
    </source>
</evidence>
<dbReference type="InterPro" id="IPR007329">
    <property type="entry name" value="FMN-bd"/>
</dbReference>
<sequence>MSNKEPKIKNEILRLGLILFVITAVAGGLLGVVNDITSPIIAQKKVEAANESRRLVLKDAQDFKQVEGTFTSEMYPDIPVDEVYEGTNGSGTVGYVIKTLPKGYGGTIEVIVGIGQDGAIEAITIGNMAETPGLGAKSKEPAFQNQFAGKPAGVLSVIKSGTPGESDVLAISGATITSNAVTLGINTAIDVFNTKLK</sequence>
<dbReference type="NCBIfam" id="TIGR01947">
    <property type="entry name" value="rnfG"/>
    <property type="match status" value="1"/>
</dbReference>
<organism evidence="9 10">
    <name type="scientific">Filifactor villosus</name>
    <dbReference type="NCBI Taxonomy" id="29374"/>
    <lineage>
        <taxon>Bacteria</taxon>
        <taxon>Bacillati</taxon>
        <taxon>Bacillota</taxon>
        <taxon>Clostridia</taxon>
        <taxon>Peptostreptococcales</taxon>
        <taxon>Filifactoraceae</taxon>
        <taxon>Filifactor</taxon>
    </lineage>
</organism>
<feature type="domain" description="FMN-binding" evidence="8">
    <location>
        <begin position="103"/>
        <end position="192"/>
    </location>
</feature>
<dbReference type="Proteomes" id="UP001595916">
    <property type="component" value="Unassembled WGS sequence"/>
</dbReference>
<dbReference type="HAMAP" id="MF_00479">
    <property type="entry name" value="RsxG_RnfG"/>
    <property type="match status" value="1"/>
</dbReference>
<keyword evidence="6" id="KW-1278">Translocase</keyword>
<keyword evidence="1 6" id="KW-0813">Transport</keyword>
<reference evidence="10" key="1">
    <citation type="journal article" date="2019" name="Int. J. Syst. Evol. Microbiol.">
        <title>The Global Catalogue of Microorganisms (GCM) 10K type strain sequencing project: providing services to taxonomists for standard genome sequencing and annotation.</title>
        <authorList>
            <consortium name="The Broad Institute Genomics Platform"/>
            <consortium name="The Broad Institute Genome Sequencing Center for Infectious Disease"/>
            <person name="Wu L."/>
            <person name="Ma J."/>
        </authorList>
    </citation>
    <scope>NUCLEOTIDE SEQUENCE [LARGE SCALE GENOMIC DNA]</scope>
    <source>
        <strain evidence="10">CCUG 46385</strain>
    </source>
</reference>
<dbReference type="InterPro" id="IPR010209">
    <property type="entry name" value="Ion_transpt_RnfG/RsxG"/>
</dbReference>